<gene>
    <name evidence="1" type="ORF">SERLA73DRAFT_67249</name>
</gene>
<dbReference type="AlphaFoldDB" id="F8QJJ0"/>
<reference evidence="2" key="1">
    <citation type="journal article" date="2011" name="Science">
        <title>The plant cell wall-decomposing machinery underlies the functional diversity of forest fungi.</title>
        <authorList>
            <person name="Eastwood D.C."/>
            <person name="Floudas D."/>
            <person name="Binder M."/>
            <person name="Majcherczyk A."/>
            <person name="Schneider P."/>
            <person name="Aerts A."/>
            <person name="Asiegbu F.O."/>
            <person name="Baker S.E."/>
            <person name="Barry K."/>
            <person name="Bendiksby M."/>
            <person name="Blumentritt M."/>
            <person name="Coutinho P.M."/>
            <person name="Cullen D."/>
            <person name="de Vries R.P."/>
            <person name="Gathman A."/>
            <person name="Goodell B."/>
            <person name="Henrissat B."/>
            <person name="Ihrmark K."/>
            <person name="Kauserud H."/>
            <person name="Kohler A."/>
            <person name="LaButti K."/>
            <person name="Lapidus A."/>
            <person name="Lavin J.L."/>
            <person name="Lee Y.-H."/>
            <person name="Lindquist E."/>
            <person name="Lilly W."/>
            <person name="Lucas S."/>
            <person name="Morin E."/>
            <person name="Murat C."/>
            <person name="Oguiza J.A."/>
            <person name="Park J."/>
            <person name="Pisabarro A.G."/>
            <person name="Riley R."/>
            <person name="Rosling A."/>
            <person name="Salamov A."/>
            <person name="Schmidt O."/>
            <person name="Schmutz J."/>
            <person name="Skrede I."/>
            <person name="Stenlid J."/>
            <person name="Wiebenga A."/>
            <person name="Xie X."/>
            <person name="Kuees U."/>
            <person name="Hibbett D.S."/>
            <person name="Hoffmeister D."/>
            <person name="Hoegberg N."/>
            <person name="Martin F."/>
            <person name="Grigoriev I.V."/>
            <person name="Watkinson S.C."/>
        </authorList>
    </citation>
    <scope>NUCLEOTIDE SEQUENCE [LARGE SCALE GENOMIC DNA]</scope>
    <source>
        <strain evidence="2">strain S7.3</strain>
    </source>
</reference>
<dbReference type="EMBL" id="GL945612">
    <property type="protein sequence ID" value="EGN91530.1"/>
    <property type="molecule type" value="Genomic_DNA"/>
</dbReference>
<keyword evidence="2" id="KW-1185">Reference proteome</keyword>
<dbReference type="InParanoid" id="F8QJJ0"/>
<sequence>ECQYGRGCECLFKLIESFLFFGAPMPDKVLFGEIVQRSRDFCEVFNKPSVEIT</sequence>
<evidence type="ECO:0000313" key="2">
    <source>
        <dbReference type="Proteomes" id="UP000008063"/>
    </source>
</evidence>
<protein>
    <submittedName>
        <fullName evidence="1">Uncharacterized protein</fullName>
    </submittedName>
</protein>
<feature type="non-terminal residue" evidence="1">
    <location>
        <position position="1"/>
    </location>
</feature>
<dbReference type="Proteomes" id="UP000008063">
    <property type="component" value="Unassembled WGS sequence"/>
</dbReference>
<dbReference type="HOGENOM" id="CLU_3074500_0_0_1"/>
<accession>F8QJJ0</accession>
<name>F8QJJ0_SERL3</name>
<evidence type="ECO:0000313" key="1">
    <source>
        <dbReference type="EMBL" id="EGN91530.1"/>
    </source>
</evidence>
<proteinExistence type="predicted"/>
<organism evidence="2">
    <name type="scientific">Serpula lacrymans var. lacrymans (strain S7.3)</name>
    <name type="common">Dry rot fungus</name>
    <dbReference type="NCBI Taxonomy" id="936435"/>
    <lineage>
        <taxon>Eukaryota</taxon>
        <taxon>Fungi</taxon>
        <taxon>Dikarya</taxon>
        <taxon>Basidiomycota</taxon>
        <taxon>Agaricomycotina</taxon>
        <taxon>Agaricomycetes</taxon>
        <taxon>Agaricomycetidae</taxon>
        <taxon>Boletales</taxon>
        <taxon>Coniophorineae</taxon>
        <taxon>Serpulaceae</taxon>
        <taxon>Serpula</taxon>
    </lineage>
</organism>